<evidence type="ECO:0000256" key="3">
    <source>
        <dbReference type="ARBA" id="ARBA00038050"/>
    </source>
</evidence>
<reference evidence="6 7" key="1">
    <citation type="submission" date="2015-01" db="EMBL/GenBank/DDBJ databases">
        <title>The Genome Sequence of Ochroconis gallopava CBS43764.</title>
        <authorList>
            <consortium name="The Broad Institute Genomics Platform"/>
            <person name="Cuomo C."/>
            <person name="de Hoog S."/>
            <person name="Gorbushina A."/>
            <person name="Stielow B."/>
            <person name="Teixiera M."/>
            <person name="Abouelleil A."/>
            <person name="Chapman S.B."/>
            <person name="Priest M."/>
            <person name="Young S.K."/>
            <person name="Wortman J."/>
            <person name="Nusbaum C."/>
            <person name="Birren B."/>
        </authorList>
    </citation>
    <scope>NUCLEOTIDE SEQUENCE [LARGE SCALE GENOMIC DNA]</scope>
    <source>
        <strain evidence="6 7">CBS 43764</strain>
    </source>
</reference>
<evidence type="ECO:0000256" key="1">
    <source>
        <dbReference type="ARBA" id="ARBA00013260"/>
    </source>
</evidence>
<evidence type="ECO:0000313" key="6">
    <source>
        <dbReference type="EMBL" id="KIW06464.1"/>
    </source>
</evidence>
<dbReference type="FunFam" id="3.40.1490.10:FF:000001">
    <property type="entry name" value="Peptidyl-tRNA hydrolase 2"/>
    <property type="match status" value="1"/>
</dbReference>
<dbReference type="EC" id="3.1.1.29" evidence="1"/>
<evidence type="ECO:0000256" key="4">
    <source>
        <dbReference type="ARBA" id="ARBA00048707"/>
    </source>
</evidence>
<dbReference type="InterPro" id="IPR023476">
    <property type="entry name" value="Pep_tRNA_hydro_II_dom_sf"/>
</dbReference>
<dbReference type="EMBL" id="KN847535">
    <property type="protein sequence ID" value="KIW06464.1"/>
    <property type="molecule type" value="Genomic_DNA"/>
</dbReference>
<accession>A0A0D2B5H6</accession>
<dbReference type="InterPro" id="IPR002833">
    <property type="entry name" value="PTH2"/>
</dbReference>
<sequence>MANLAELRKPLAYVLLGVLTGFFLGRISATTISPANALHTPTKAGKAKAEDSIESDSEGEGDEQGELGDFKGSNEECKLVLVVRTDLGMTKGKIAAQCSHATLACYKALKAANSPILTRWERMGQAKVTVQAKSEDELLLLQAQAVSLGLCARIIHDAGRTQIASGSATVLGVGPGPRSVVDAVTGGLKLL</sequence>
<comment type="catalytic activity">
    <reaction evidence="4">
        <text>an N-acyl-L-alpha-aminoacyl-tRNA + H2O = an N-acyl-L-amino acid + a tRNA + H(+)</text>
        <dbReference type="Rhea" id="RHEA:54448"/>
        <dbReference type="Rhea" id="RHEA-COMP:10123"/>
        <dbReference type="Rhea" id="RHEA-COMP:13883"/>
        <dbReference type="ChEBI" id="CHEBI:15377"/>
        <dbReference type="ChEBI" id="CHEBI:15378"/>
        <dbReference type="ChEBI" id="CHEBI:59874"/>
        <dbReference type="ChEBI" id="CHEBI:78442"/>
        <dbReference type="ChEBI" id="CHEBI:138191"/>
        <dbReference type="EC" id="3.1.1.29"/>
    </reaction>
</comment>
<keyword evidence="2 6" id="KW-0378">Hydrolase</keyword>
<dbReference type="FunCoup" id="A0A0D2B5H6">
    <property type="interactions" value="949"/>
</dbReference>
<evidence type="ECO:0000256" key="2">
    <source>
        <dbReference type="ARBA" id="ARBA00022801"/>
    </source>
</evidence>
<dbReference type="Gene3D" id="3.40.1490.10">
    <property type="entry name" value="Bit1"/>
    <property type="match status" value="1"/>
</dbReference>
<dbReference type="NCBIfam" id="NF003314">
    <property type="entry name" value="PRK04322.1"/>
    <property type="match status" value="1"/>
</dbReference>
<dbReference type="GeneID" id="27310877"/>
<dbReference type="STRING" id="253628.A0A0D2B5H6"/>
<evidence type="ECO:0000313" key="7">
    <source>
        <dbReference type="Proteomes" id="UP000053259"/>
    </source>
</evidence>
<proteinExistence type="inferred from homology"/>
<dbReference type="PANTHER" id="PTHR12649:SF11">
    <property type="entry name" value="PEPTIDYL-TRNA HYDROLASE 2, MITOCHONDRIAL"/>
    <property type="match status" value="1"/>
</dbReference>
<dbReference type="VEuPathDB" id="FungiDB:PV09_02904"/>
<organism evidence="6 7">
    <name type="scientific">Verruconis gallopava</name>
    <dbReference type="NCBI Taxonomy" id="253628"/>
    <lineage>
        <taxon>Eukaryota</taxon>
        <taxon>Fungi</taxon>
        <taxon>Dikarya</taxon>
        <taxon>Ascomycota</taxon>
        <taxon>Pezizomycotina</taxon>
        <taxon>Dothideomycetes</taxon>
        <taxon>Pleosporomycetidae</taxon>
        <taxon>Venturiales</taxon>
        <taxon>Sympoventuriaceae</taxon>
        <taxon>Verruconis</taxon>
    </lineage>
</organism>
<dbReference type="HOGENOM" id="CLU_073661_0_3_1"/>
<dbReference type="SUPFAM" id="SSF102462">
    <property type="entry name" value="Peptidyl-tRNA hydrolase II"/>
    <property type="match status" value="1"/>
</dbReference>
<name>A0A0D2B5H6_9PEZI</name>
<keyword evidence="7" id="KW-1185">Reference proteome</keyword>
<dbReference type="CDD" id="cd02430">
    <property type="entry name" value="PTH2"/>
    <property type="match status" value="1"/>
</dbReference>
<dbReference type="OrthoDB" id="1733656at2759"/>
<evidence type="ECO:0000256" key="5">
    <source>
        <dbReference type="SAM" id="MobiDB-lite"/>
    </source>
</evidence>
<dbReference type="GO" id="GO:0004045">
    <property type="term" value="F:peptidyl-tRNA hydrolase activity"/>
    <property type="evidence" value="ECO:0007669"/>
    <property type="project" value="UniProtKB-EC"/>
</dbReference>
<dbReference type="InParanoid" id="A0A0D2B5H6"/>
<dbReference type="AlphaFoldDB" id="A0A0D2B5H6"/>
<dbReference type="NCBIfam" id="TIGR00283">
    <property type="entry name" value="arch_pth2"/>
    <property type="match status" value="1"/>
</dbReference>
<gene>
    <name evidence="6" type="ORF">PV09_02904</name>
</gene>
<feature type="compositionally biased region" description="Acidic residues" evidence="5">
    <location>
        <begin position="52"/>
        <end position="66"/>
    </location>
</feature>
<dbReference type="Proteomes" id="UP000053259">
    <property type="component" value="Unassembled WGS sequence"/>
</dbReference>
<protein>
    <recommendedName>
        <fullName evidence="1">peptidyl-tRNA hydrolase</fullName>
        <ecNumber evidence="1">3.1.1.29</ecNumber>
    </recommendedName>
</protein>
<dbReference type="RefSeq" id="XP_016216333.1">
    <property type="nucleotide sequence ID" value="XM_016356027.1"/>
</dbReference>
<feature type="region of interest" description="Disordered" evidence="5">
    <location>
        <begin position="38"/>
        <end position="70"/>
    </location>
</feature>
<dbReference type="Pfam" id="PF01981">
    <property type="entry name" value="PTH2"/>
    <property type="match status" value="1"/>
</dbReference>
<dbReference type="PANTHER" id="PTHR12649">
    <property type="entry name" value="PEPTIDYL-TRNA HYDROLASE 2"/>
    <property type="match status" value="1"/>
</dbReference>
<comment type="similarity">
    <text evidence="3">Belongs to the PTH2 family.</text>
</comment>
<dbReference type="GO" id="GO:0005829">
    <property type="term" value="C:cytosol"/>
    <property type="evidence" value="ECO:0007669"/>
    <property type="project" value="TreeGrafter"/>
</dbReference>